<dbReference type="STRING" id="311410.LA5095_00323"/>
<dbReference type="GO" id="GO:0003677">
    <property type="term" value="F:DNA binding"/>
    <property type="evidence" value="ECO:0007669"/>
    <property type="project" value="InterPro"/>
</dbReference>
<dbReference type="SUPFAM" id="SSF46894">
    <property type="entry name" value="C-terminal effector domain of the bipartite response regulators"/>
    <property type="match status" value="1"/>
</dbReference>
<dbReference type="Proteomes" id="UP000049983">
    <property type="component" value="Unassembled WGS sequence"/>
</dbReference>
<evidence type="ECO:0000313" key="2">
    <source>
        <dbReference type="EMBL" id="CTQ72944.1"/>
    </source>
</evidence>
<reference evidence="3" key="1">
    <citation type="submission" date="2015-07" db="EMBL/GenBank/DDBJ databases">
        <authorList>
            <person name="Rodrigo-Torres Lidia"/>
            <person name="Arahal R.David."/>
        </authorList>
    </citation>
    <scope>NUCLEOTIDE SEQUENCE [LARGE SCALE GENOMIC DNA]</scope>
    <source>
        <strain evidence="3">CECT 5096</strain>
    </source>
</reference>
<dbReference type="AlphaFoldDB" id="A0A0M6ZFJ2"/>
<dbReference type="Gene3D" id="1.10.10.10">
    <property type="entry name" value="Winged helix-like DNA-binding domain superfamily/Winged helix DNA-binding domain"/>
    <property type="match status" value="1"/>
</dbReference>
<dbReference type="InterPro" id="IPR000792">
    <property type="entry name" value="Tscrpt_reg_LuxR_C"/>
</dbReference>
<dbReference type="RefSeq" id="WP_055111341.1">
    <property type="nucleotide sequence ID" value="NZ_CXWC01000011.1"/>
</dbReference>
<evidence type="ECO:0000313" key="3">
    <source>
        <dbReference type="Proteomes" id="UP000049983"/>
    </source>
</evidence>
<sequence>MLDLIDSKLNCTSFLVEFAKSNVPTNRFGGDHSTRKLNGMLQTSATGGSRKALQFLLTEAPLHYPFCRTTLGKGEFNGRKPLGETEKTSEDLARAMEYDADDNRPDRHVIQPEIPGLVSPLRRTESSTILFGCLFPEHTITSIDVAIANKTFSVLATLLSPGLDTFFQIDQERATNRIHRTLLSFTSCPAVLATQERIVLGQTASGIDKLIATGGVSLRDEKLDFKNRRMETCLQGLLNEIQGQEHFHDAENNSNSATESQSQEHAVFIEDPSGRLNRITFGAITPAPVDDRCRSAPWILIRMAEPSELPQAVELALQDYYLLSQSEAHLARYLTMTGSMTDTVEQLGITRNTAKTHMRRIFEKTGINTQLQLARLVHKLSGYF</sequence>
<evidence type="ECO:0000259" key="1">
    <source>
        <dbReference type="SMART" id="SM00421"/>
    </source>
</evidence>
<feature type="domain" description="HTH luxR-type" evidence="1">
    <location>
        <begin position="320"/>
        <end position="377"/>
    </location>
</feature>
<dbReference type="GeneID" id="97670807"/>
<protein>
    <recommendedName>
        <fullName evidence="1">HTH luxR-type domain-containing protein</fullName>
    </recommendedName>
</protein>
<organism evidence="2 3">
    <name type="scientific">Roseibium album</name>
    <dbReference type="NCBI Taxonomy" id="311410"/>
    <lineage>
        <taxon>Bacteria</taxon>
        <taxon>Pseudomonadati</taxon>
        <taxon>Pseudomonadota</taxon>
        <taxon>Alphaproteobacteria</taxon>
        <taxon>Hyphomicrobiales</taxon>
        <taxon>Stappiaceae</taxon>
        <taxon>Roseibium</taxon>
    </lineage>
</organism>
<dbReference type="InterPro" id="IPR036388">
    <property type="entry name" value="WH-like_DNA-bd_sf"/>
</dbReference>
<dbReference type="SMART" id="SM00421">
    <property type="entry name" value="HTH_LUXR"/>
    <property type="match status" value="1"/>
</dbReference>
<name>A0A0M6ZFJ2_9HYPH</name>
<proteinExistence type="predicted"/>
<gene>
    <name evidence="2" type="ORF">LA5096_03464</name>
</gene>
<dbReference type="InterPro" id="IPR016032">
    <property type="entry name" value="Sig_transdc_resp-reg_C-effctor"/>
</dbReference>
<accession>A0A0M6ZFJ2</accession>
<dbReference type="GO" id="GO:0006355">
    <property type="term" value="P:regulation of DNA-templated transcription"/>
    <property type="evidence" value="ECO:0007669"/>
    <property type="project" value="InterPro"/>
</dbReference>
<keyword evidence="3" id="KW-1185">Reference proteome</keyword>
<dbReference type="EMBL" id="CXWC01000011">
    <property type="protein sequence ID" value="CTQ72944.1"/>
    <property type="molecule type" value="Genomic_DNA"/>
</dbReference>